<accession>A0A9X2MG97</accession>
<comment type="catalytic activity">
    <reaction evidence="7">
        <text>hydrogencarbonate + NH4(+) + ATP = carbamoyl phosphate + ADP + H2O + H(+)</text>
        <dbReference type="Rhea" id="RHEA:10152"/>
        <dbReference type="ChEBI" id="CHEBI:15377"/>
        <dbReference type="ChEBI" id="CHEBI:15378"/>
        <dbReference type="ChEBI" id="CHEBI:17544"/>
        <dbReference type="ChEBI" id="CHEBI:28938"/>
        <dbReference type="ChEBI" id="CHEBI:30616"/>
        <dbReference type="ChEBI" id="CHEBI:58228"/>
        <dbReference type="ChEBI" id="CHEBI:456216"/>
        <dbReference type="EC" id="2.7.2.2"/>
    </reaction>
</comment>
<protein>
    <recommendedName>
        <fullName evidence="3 8">Carbamate kinase</fullName>
    </recommendedName>
</protein>
<dbReference type="RefSeq" id="WP_042681317.1">
    <property type="nucleotide sequence ID" value="NZ_CABKTM010000043.1"/>
</dbReference>
<comment type="similarity">
    <text evidence="2 9">Belongs to the carbamate kinase family.</text>
</comment>
<evidence type="ECO:0000256" key="3">
    <source>
        <dbReference type="ARBA" id="ARBA00013070"/>
    </source>
</evidence>
<dbReference type="AlphaFoldDB" id="A0A9X2MG97"/>
<dbReference type="Proteomes" id="UP001142078">
    <property type="component" value="Unassembled WGS sequence"/>
</dbReference>
<keyword evidence="4" id="KW-0056">Arginine metabolism</keyword>
<evidence type="ECO:0000259" key="10">
    <source>
        <dbReference type="Pfam" id="PF00696"/>
    </source>
</evidence>
<evidence type="ECO:0000313" key="11">
    <source>
        <dbReference type="EMBL" id="MCR2042983.1"/>
    </source>
</evidence>
<reference evidence="11" key="1">
    <citation type="submission" date="2022-07" db="EMBL/GenBank/DDBJ databases">
        <title>Enhanced cultured diversity of the mouse gut microbiota enables custom-made synthetic communities.</title>
        <authorList>
            <person name="Afrizal A."/>
        </authorList>
    </citation>
    <scope>NUCLEOTIDE SEQUENCE</scope>
    <source>
        <strain evidence="11">DSM 29482</strain>
    </source>
</reference>
<dbReference type="GO" id="GO:0008804">
    <property type="term" value="F:carbamate kinase activity"/>
    <property type="evidence" value="ECO:0007669"/>
    <property type="project" value="UniProtKB-UniRule"/>
</dbReference>
<comment type="pathway">
    <text evidence="1">Metabolic intermediate metabolism; carbamoyl phosphate degradation; CO(2) and NH(3) from carbamoyl phosphate: step 1/1.</text>
</comment>
<evidence type="ECO:0000256" key="1">
    <source>
        <dbReference type="ARBA" id="ARBA00005118"/>
    </source>
</evidence>
<comment type="caution">
    <text evidence="11">The sequence shown here is derived from an EMBL/GenBank/DDBJ whole genome shotgun (WGS) entry which is preliminary data.</text>
</comment>
<organism evidence="11 12">
    <name type="scientific">Anaerosalibacter massiliensis</name>
    <dbReference type="NCBI Taxonomy" id="1347392"/>
    <lineage>
        <taxon>Bacteria</taxon>
        <taxon>Bacillati</taxon>
        <taxon>Bacillota</taxon>
        <taxon>Tissierellia</taxon>
        <taxon>Tissierellales</taxon>
        <taxon>Sporanaerobacteraceae</taxon>
        <taxon>Anaerosalibacter</taxon>
    </lineage>
</organism>
<dbReference type="SUPFAM" id="SSF53633">
    <property type="entry name" value="Carbamate kinase-like"/>
    <property type="match status" value="1"/>
</dbReference>
<sequence length="316" mass="34789">MEKIAVVAIGGNSLIKDKNHSTVEDQYNAICETVSHIVNIIEEGYKVVITHGNGPQVGFNLRRSEIAEESEGMHPVPLVNCGANTQGSIGYQIQQAFDNEFLKRGINKKAVSVVTQVEVDKDDKAFINPTKPIGSFYTKEETNKLRNEHPDWVLIEDAKRGYRRVVPSPMPKNVVEKDAIKDLINTGYVVIAVGGGGIPVIRDEEKYFKGVDAVIDKDYASSLLAIELKADLFIVSTGVEKVCINYGTDKEKALDKLNIEETKKLIEEGHFAPGSMLPKINAILNFLENSNGKAIITSPEKLKESVKGEDGTHLIK</sequence>
<dbReference type="Pfam" id="PF00696">
    <property type="entry name" value="AA_kinase"/>
    <property type="match status" value="1"/>
</dbReference>
<evidence type="ECO:0000256" key="8">
    <source>
        <dbReference type="NCBIfam" id="TIGR00746"/>
    </source>
</evidence>
<keyword evidence="12" id="KW-1185">Reference proteome</keyword>
<evidence type="ECO:0000256" key="5">
    <source>
        <dbReference type="ARBA" id="ARBA00022679"/>
    </source>
</evidence>
<evidence type="ECO:0000256" key="9">
    <source>
        <dbReference type="PIRNR" id="PIRNR000723"/>
    </source>
</evidence>
<dbReference type="OrthoDB" id="9766717at2"/>
<dbReference type="FunFam" id="3.40.1160.10:FF:000007">
    <property type="entry name" value="Carbamate kinase"/>
    <property type="match status" value="1"/>
</dbReference>
<dbReference type="GO" id="GO:0005829">
    <property type="term" value="C:cytosol"/>
    <property type="evidence" value="ECO:0007669"/>
    <property type="project" value="TreeGrafter"/>
</dbReference>
<dbReference type="InterPro" id="IPR036393">
    <property type="entry name" value="AceGlu_kinase-like_sf"/>
</dbReference>
<dbReference type="PRINTS" id="PR01469">
    <property type="entry name" value="CARBMTKINASE"/>
</dbReference>
<dbReference type="CDD" id="cd04235">
    <property type="entry name" value="AAK_CK"/>
    <property type="match status" value="1"/>
</dbReference>
<dbReference type="PANTHER" id="PTHR30409">
    <property type="entry name" value="CARBAMATE KINASE"/>
    <property type="match status" value="1"/>
</dbReference>
<dbReference type="GO" id="GO:0019546">
    <property type="term" value="P:L-arginine deiminase pathway"/>
    <property type="evidence" value="ECO:0007669"/>
    <property type="project" value="TreeGrafter"/>
</dbReference>
<dbReference type="NCBIfam" id="NF009007">
    <property type="entry name" value="PRK12352.1"/>
    <property type="match status" value="1"/>
</dbReference>
<evidence type="ECO:0000256" key="4">
    <source>
        <dbReference type="ARBA" id="ARBA00022503"/>
    </source>
</evidence>
<dbReference type="InterPro" id="IPR003964">
    <property type="entry name" value="Carb_kinase"/>
</dbReference>
<feature type="domain" description="Aspartate/glutamate/uridylate kinase" evidence="10">
    <location>
        <begin position="3"/>
        <end position="298"/>
    </location>
</feature>
<evidence type="ECO:0000256" key="6">
    <source>
        <dbReference type="ARBA" id="ARBA00022777"/>
    </source>
</evidence>
<name>A0A9X2MG97_9FIRM</name>
<dbReference type="PIRSF" id="PIRSF000723">
    <property type="entry name" value="Carbamate_kin"/>
    <property type="match status" value="1"/>
</dbReference>
<dbReference type="PANTHER" id="PTHR30409:SF1">
    <property type="entry name" value="CARBAMATE KINASE-RELATED"/>
    <property type="match status" value="1"/>
</dbReference>
<keyword evidence="6 9" id="KW-0418">Kinase</keyword>
<evidence type="ECO:0000313" key="12">
    <source>
        <dbReference type="Proteomes" id="UP001142078"/>
    </source>
</evidence>
<evidence type="ECO:0000256" key="2">
    <source>
        <dbReference type="ARBA" id="ARBA00011066"/>
    </source>
</evidence>
<dbReference type="NCBIfam" id="TIGR00746">
    <property type="entry name" value="arcC"/>
    <property type="match status" value="1"/>
</dbReference>
<keyword evidence="5 9" id="KW-0808">Transferase</keyword>
<gene>
    <name evidence="11" type="primary">arcC</name>
    <name evidence="11" type="ORF">NSA23_02510</name>
</gene>
<evidence type="ECO:0000256" key="7">
    <source>
        <dbReference type="ARBA" id="ARBA00048467"/>
    </source>
</evidence>
<proteinExistence type="inferred from homology"/>
<dbReference type="InterPro" id="IPR001048">
    <property type="entry name" value="Asp/Glu/Uridylate_kinase"/>
</dbReference>
<dbReference type="EMBL" id="JANJZL010000001">
    <property type="protein sequence ID" value="MCR2042983.1"/>
    <property type="molecule type" value="Genomic_DNA"/>
</dbReference>
<dbReference type="Gene3D" id="3.40.1160.10">
    <property type="entry name" value="Acetylglutamate kinase-like"/>
    <property type="match status" value="1"/>
</dbReference>